<feature type="non-terminal residue" evidence="7">
    <location>
        <position position="246"/>
    </location>
</feature>
<evidence type="ECO:0000313" key="7">
    <source>
        <dbReference type="EMBL" id="VAW15641.1"/>
    </source>
</evidence>
<accession>A0A3B0TAD6</accession>
<protein>
    <submittedName>
        <fullName evidence="7">Putative facilitator of salicylate uptake</fullName>
    </submittedName>
</protein>
<gene>
    <name evidence="7" type="ORF">MNBD_BACTEROID05-816</name>
</gene>
<organism evidence="7">
    <name type="scientific">hydrothermal vent metagenome</name>
    <dbReference type="NCBI Taxonomy" id="652676"/>
    <lineage>
        <taxon>unclassified sequences</taxon>
        <taxon>metagenomes</taxon>
        <taxon>ecological metagenomes</taxon>
    </lineage>
</organism>
<evidence type="ECO:0000256" key="4">
    <source>
        <dbReference type="ARBA" id="ARBA00022729"/>
    </source>
</evidence>
<dbReference type="AlphaFoldDB" id="A0A3B0TAD6"/>
<proteinExistence type="predicted"/>
<keyword evidence="3" id="KW-0812">Transmembrane</keyword>
<evidence type="ECO:0000256" key="2">
    <source>
        <dbReference type="ARBA" id="ARBA00022452"/>
    </source>
</evidence>
<evidence type="ECO:0000256" key="3">
    <source>
        <dbReference type="ARBA" id="ARBA00022692"/>
    </source>
</evidence>
<dbReference type="PANTHER" id="PTHR35093">
    <property type="entry name" value="OUTER MEMBRANE PROTEIN NMB0088-RELATED"/>
    <property type="match status" value="1"/>
</dbReference>
<dbReference type="GO" id="GO:0009279">
    <property type="term" value="C:cell outer membrane"/>
    <property type="evidence" value="ECO:0007669"/>
    <property type="project" value="UniProtKB-SubCell"/>
</dbReference>
<evidence type="ECO:0000256" key="5">
    <source>
        <dbReference type="ARBA" id="ARBA00023136"/>
    </source>
</evidence>
<reference evidence="7" key="1">
    <citation type="submission" date="2018-06" db="EMBL/GenBank/DDBJ databases">
        <authorList>
            <person name="Zhirakovskaya E."/>
        </authorList>
    </citation>
    <scope>NUCLEOTIDE SEQUENCE</scope>
</reference>
<keyword evidence="2" id="KW-1134">Transmembrane beta strand</keyword>
<evidence type="ECO:0000256" key="6">
    <source>
        <dbReference type="ARBA" id="ARBA00023237"/>
    </source>
</evidence>
<keyword evidence="6" id="KW-0998">Cell outer membrane</keyword>
<dbReference type="Pfam" id="PF03349">
    <property type="entry name" value="Toluene_X"/>
    <property type="match status" value="1"/>
</dbReference>
<sequence>MKHLKTYFLYISIVLISLSFPYDAQATNAMKLIGIGPVQRAMGGASVGLPLDSATTITNPAGISRLSKRVDFGVSYFSPNPKYSATGPQITTNNKVVKTNGNSFVIPAFGMVMPWNDKWSYGFGAYGVGGMGVDYASNLFGNVTYTEYAFLKFAPAVAYSFNDRLTFGFAPNGNWASMNFNAGAPGTPHSGGSAYGIGFTAGFLYDVSDVLTIGLAYESQQWFQDFEFNTTSGRDALHFDQPQSAT</sequence>
<dbReference type="SUPFAM" id="SSF56935">
    <property type="entry name" value="Porins"/>
    <property type="match status" value="1"/>
</dbReference>
<keyword evidence="4" id="KW-0732">Signal</keyword>
<dbReference type="PANTHER" id="PTHR35093:SF8">
    <property type="entry name" value="OUTER MEMBRANE PROTEIN NMB0088-RELATED"/>
    <property type="match status" value="1"/>
</dbReference>
<evidence type="ECO:0000256" key="1">
    <source>
        <dbReference type="ARBA" id="ARBA00004571"/>
    </source>
</evidence>
<keyword evidence="5" id="KW-0472">Membrane</keyword>
<dbReference type="InterPro" id="IPR005017">
    <property type="entry name" value="OMPP1/FadL/TodX"/>
</dbReference>
<name>A0A3B0TAD6_9ZZZZ</name>
<dbReference type="GO" id="GO:0015483">
    <property type="term" value="F:long-chain fatty acid transporting porin activity"/>
    <property type="evidence" value="ECO:0007669"/>
    <property type="project" value="TreeGrafter"/>
</dbReference>
<dbReference type="Gene3D" id="2.40.160.60">
    <property type="entry name" value="Outer membrane protein transport protein (OMPP1/FadL/TodX)"/>
    <property type="match status" value="1"/>
</dbReference>
<dbReference type="EMBL" id="UOEN01000280">
    <property type="protein sequence ID" value="VAW15641.1"/>
    <property type="molecule type" value="Genomic_DNA"/>
</dbReference>
<comment type="subcellular location">
    <subcellularLocation>
        <location evidence="1">Cell outer membrane</location>
        <topology evidence="1">Multi-pass membrane protein</topology>
    </subcellularLocation>
</comment>